<dbReference type="Proteomes" id="UP000471381">
    <property type="component" value="Unassembled WGS sequence"/>
</dbReference>
<keyword evidence="2" id="KW-0472">Membrane</keyword>
<reference evidence="3 4" key="1">
    <citation type="submission" date="2020-01" db="EMBL/GenBank/DDBJ databases">
        <title>Genomes of bacteria type strains.</title>
        <authorList>
            <person name="Chen J."/>
            <person name="Zhu S."/>
            <person name="Yang J."/>
        </authorList>
    </citation>
    <scope>NUCLEOTIDE SEQUENCE [LARGE SCALE GENOMIC DNA]</scope>
    <source>
        <strain evidence="3 4">LMG 24078</strain>
    </source>
</reference>
<protein>
    <submittedName>
        <fullName evidence="3">FxsA family protein</fullName>
    </submittedName>
</protein>
<proteinExistence type="predicted"/>
<keyword evidence="2" id="KW-1133">Transmembrane helix</keyword>
<feature type="transmembrane region" description="Helical" evidence="2">
    <location>
        <begin position="29"/>
        <end position="46"/>
    </location>
</feature>
<organism evidence="3 4">
    <name type="scientific">Alteromonas genovensis</name>
    <dbReference type="NCBI Taxonomy" id="471225"/>
    <lineage>
        <taxon>Bacteria</taxon>
        <taxon>Pseudomonadati</taxon>
        <taxon>Pseudomonadota</taxon>
        <taxon>Gammaproteobacteria</taxon>
        <taxon>Alteromonadales</taxon>
        <taxon>Alteromonadaceae</taxon>
        <taxon>Alteromonas/Salinimonas group</taxon>
        <taxon>Alteromonas</taxon>
    </lineage>
</organism>
<comment type="caution">
    <text evidence="3">The sequence shown here is derived from an EMBL/GenBank/DDBJ whole genome shotgun (WGS) entry which is preliminary data.</text>
</comment>
<dbReference type="NCBIfam" id="NF008528">
    <property type="entry name" value="PRK11463.1-2"/>
    <property type="match status" value="1"/>
</dbReference>
<dbReference type="EMBL" id="JAAAWO010000004">
    <property type="protein sequence ID" value="NDW15343.1"/>
    <property type="molecule type" value="Genomic_DNA"/>
</dbReference>
<dbReference type="RefSeq" id="WP_163105970.1">
    <property type="nucleotide sequence ID" value="NZ_JAAAWO010000004.1"/>
</dbReference>
<feature type="transmembrane region" description="Helical" evidence="2">
    <location>
        <begin position="71"/>
        <end position="100"/>
    </location>
</feature>
<dbReference type="PANTHER" id="PTHR35335:SF1">
    <property type="entry name" value="UPF0716 PROTEIN FXSA"/>
    <property type="match status" value="1"/>
</dbReference>
<evidence type="ECO:0000256" key="1">
    <source>
        <dbReference type="SAM" id="MobiDB-lite"/>
    </source>
</evidence>
<keyword evidence="2" id="KW-0812">Transmembrane</keyword>
<dbReference type="GO" id="GO:0016020">
    <property type="term" value="C:membrane"/>
    <property type="evidence" value="ECO:0007669"/>
    <property type="project" value="InterPro"/>
</dbReference>
<evidence type="ECO:0000313" key="4">
    <source>
        <dbReference type="Proteomes" id="UP000471381"/>
    </source>
</evidence>
<dbReference type="InterPro" id="IPR007313">
    <property type="entry name" value="FxsA"/>
</dbReference>
<dbReference type="Pfam" id="PF04186">
    <property type="entry name" value="FxsA"/>
    <property type="match status" value="1"/>
</dbReference>
<evidence type="ECO:0000313" key="3">
    <source>
        <dbReference type="EMBL" id="NDW15343.1"/>
    </source>
</evidence>
<gene>
    <name evidence="3" type="ORF">GTQ48_07410</name>
</gene>
<dbReference type="AlphaFoldDB" id="A0A6N9TDI0"/>
<feature type="compositionally biased region" description="Polar residues" evidence="1">
    <location>
        <begin position="135"/>
        <end position="161"/>
    </location>
</feature>
<keyword evidence="4" id="KW-1185">Reference proteome</keyword>
<feature type="region of interest" description="Disordered" evidence="1">
    <location>
        <begin position="128"/>
        <end position="185"/>
    </location>
</feature>
<evidence type="ECO:0000256" key="2">
    <source>
        <dbReference type="SAM" id="Phobius"/>
    </source>
</evidence>
<dbReference type="PANTHER" id="PTHR35335">
    <property type="entry name" value="UPF0716 PROTEIN FXSA"/>
    <property type="match status" value="1"/>
</dbReference>
<sequence>MRVLFILFAVLPILEIALLVNVGSIIGGWNTIGIVILTAFIGSYFVKREGISTLQTAQAKMQRNEMPGKELVEGLMLVVAGVLLVTPGFITDILGFMFVLPGTRHLLAAQVSKHMKMRVVMPGAGAGGAGPGASGFNTNGQQSPFGNDPFDSNGSPFNTSAKNKDDVIEGEYTDNTQNDEDKRLK</sequence>
<accession>A0A6N9TDI0</accession>
<name>A0A6N9TDI0_9ALTE</name>